<dbReference type="Proteomes" id="UP001519460">
    <property type="component" value="Unassembled WGS sequence"/>
</dbReference>
<feature type="compositionally biased region" description="Polar residues" evidence="1">
    <location>
        <begin position="698"/>
        <end position="709"/>
    </location>
</feature>
<keyword evidence="3" id="KW-1185">Reference proteome</keyword>
<sequence length="817" mass="90787">MAATMQDKNMSDIPESVSDSDSADYLFPELTLTRSRSRQLSSSSAGSSRSPSPEIQPISGFSTSELPAQQQQNEDDHLVSPAPQIQPITRTSTPESPAQQQQNEDDHLVSPAARAPTAKKKPPRPCVFCGTFQSQLVRHIKRKHGEEESVQAALKLPQADQQRAFESLRKEGIYKKNVEIQEKNGHADLIRERKQGNSDIVMCSGCKGFFSKRRICKHKKYHCSHSSNPQAETVNFTRVVTPGVSEEFQREISDRFRDDESGHLCKTDKVILLLGQRAWAKSAKKERRVIMGEMRMLANLILQMRVVAQSQTLTGEDVINRSNFDTLTEAIQNLTKKEHSGEKSGLKLALGYSLKKTITVMKGHYTQLNEMDKATEVERFQAVLDLNWDFIFYAAQLACERRRNMLRKPQDMPLEEDVQNFRDFIVSEIEVMLEDVYKVWDYHDFVQLRNLIVSRLTLYNARHGGEPARLTLSEWKEAEEGHWVDPELAVKVTDPLDQALLGGTKLAYQAGKGSRRLVPVLIPNDTVEALRKLVSERRNAGIPESNEFLFPNTCSSHDHVSGYNCIKAVTAAMGDRLKKPNLLIADKFRHRASTLFALLDLPEQERESWYRHMGHSAAINKDVYQCPLAITEMTRVGGFLSKLDSQGKKAVSCRQACTATSDDSAILSPSTGEPASPAPIISASQDASFTPSPAPIRSPSQDASFTSSPAPVRPSSEDLEGVSSTKAATMSTPPDCSSGEETEEHGEPREDATASKASGTVNVSAKSSKKRQYMQWNEADSENVACYFENQVVSVTESPGVTACINLIDAGFQFVST</sequence>
<accession>A0ABD0KKT1</accession>
<proteinExistence type="predicted"/>
<dbReference type="EMBL" id="JACVVK020000165">
    <property type="protein sequence ID" value="KAK7487420.1"/>
    <property type="molecule type" value="Genomic_DNA"/>
</dbReference>
<feature type="compositionally biased region" description="Polar residues" evidence="1">
    <location>
        <begin position="755"/>
        <end position="766"/>
    </location>
</feature>
<evidence type="ECO:0000313" key="2">
    <source>
        <dbReference type="EMBL" id="KAK7487420.1"/>
    </source>
</evidence>
<reference evidence="2 3" key="1">
    <citation type="journal article" date="2023" name="Sci. Data">
        <title>Genome assembly of the Korean intertidal mud-creeper Batillaria attramentaria.</title>
        <authorList>
            <person name="Patra A.K."/>
            <person name="Ho P.T."/>
            <person name="Jun S."/>
            <person name="Lee S.J."/>
            <person name="Kim Y."/>
            <person name="Won Y.J."/>
        </authorList>
    </citation>
    <scope>NUCLEOTIDE SEQUENCE [LARGE SCALE GENOMIC DNA]</scope>
    <source>
        <strain evidence="2">Wonlab-2016</strain>
    </source>
</reference>
<feature type="compositionally biased region" description="Polar residues" evidence="1">
    <location>
        <begin position="86"/>
        <end position="102"/>
    </location>
</feature>
<name>A0ABD0KKT1_9CAEN</name>
<feature type="compositionally biased region" description="Polar residues" evidence="1">
    <location>
        <begin position="682"/>
        <end position="691"/>
    </location>
</feature>
<evidence type="ECO:0000256" key="1">
    <source>
        <dbReference type="SAM" id="MobiDB-lite"/>
    </source>
</evidence>
<dbReference type="AlphaFoldDB" id="A0ABD0KKT1"/>
<dbReference type="PANTHER" id="PTHR33480">
    <property type="entry name" value="SET DOMAIN-CONTAINING PROTEIN-RELATED"/>
    <property type="match status" value="1"/>
</dbReference>
<gene>
    <name evidence="2" type="ORF">BaRGS_00021382</name>
</gene>
<feature type="region of interest" description="Disordered" evidence="1">
    <location>
        <begin position="662"/>
        <end position="769"/>
    </location>
</feature>
<evidence type="ECO:0000313" key="3">
    <source>
        <dbReference type="Proteomes" id="UP001519460"/>
    </source>
</evidence>
<feature type="compositionally biased region" description="Polar residues" evidence="1">
    <location>
        <begin position="662"/>
        <end position="673"/>
    </location>
</feature>
<protein>
    <recommendedName>
        <fullName evidence="4">C2H2-type domain-containing protein</fullName>
    </recommendedName>
</protein>
<organism evidence="2 3">
    <name type="scientific">Batillaria attramentaria</name>
    <dbReference type="NCBI Taxonomy" id="370345"/>
    <lineage>
        <taxon>Eukaryota</taxon>
        <taxon>Metazoa</taxon>
        <taxon>Spiralia</taxon>
        <taxon>Lophotrochozoa</taxon>
        <taxon>Mollusca</taxon>
        <taxon>Gastropoda</taxon>
        <taxon>Caenogastropoda</taxon>
        <taxon>Sorbeoconcha</taxon>
        <taxon>Cerithioidea</taxon>
        <taxon>Batillariidae</taxon>
        <taxon>Batillaria</taxon>
    </lineage>
</organism>
<evidence type="ECO:0008006" key="4">
    <source>
        <dbReference type="Google" id="ProtNLM"/>
    </source>
</evidence>
<comment type="caution">
    <text evidence="2">The sequence shown here is derived from an EMBL/GenBank/DDBJ whole genome shotgun (WGS) entry which is preliminary data.</text>
</comment>
<feature type="non-terminal residue" evidence="2">
    <location>
        <position position="817"/>
    </location>
</feature>
<feature type="compositionally biased region" description="Polar residues" evidence="1">
    <location>
        <begin position="59"/>
        <end position="72"/>
    </location>
</feature>
<feature type="compositionally biased region" description="Polar residues" evidence="1">
    <location>
        <begin position="722"/>
        <end position="735"/>
    </location>
</feature>
<feature type="region of interest" description="Disordered" evidence="1">
    <location>
        <begin position="1"/>
        <end position="124"/>
    </location>
</feature>
<feature type="compositionally biased region" description="Low complexity" evidence="1">
    <location>
        <begin position="38"/>
        <end position="52"/>
    </location>
</feature>
<dbReference type="PANTHER" id="PTHR33480:SF1">
    <property type="entry name" value="TYR RECOMBINASE DOMAIN-CONTAINING PROTEIN"/>
    <property type="match status" value="1"/>
</dbReference>